<dbReference type="AlphaFoldDB" id="A0A5C3QBC3"/>
<evidence type="ECO:0000313" key="2">
    <source>
        <dbReference type="EMBL" id="TFK99041.1"/>
    </source>
</evidence>
<proteinExistence type="inferred from homology"/>
<evidence type="ECO:0000256" key="1">
    <source>
        <dbReference type="ARBA" id="ARBA00007176"/>
    </source>
</evidence>
<keyword evidence="3" id="KW-1185">Reference proteome</keyword>
<name>A0A5C3QBC3_9AGAR</name>
<comment type="similarity">
    <text evidence="1">Belongs to the UPF0538 family.</text>
</comment>
<gene>
    <name evidence="2" type="ORF">BDV98DRAFT_595376</name>
</gene>
<organism evidence="2 3">
    <name type="scientific">Pterulicium gracile</name>
    <dbReference type="NCBI Taxonomy" id="1884261"/>
    <lineage>
        <taxon>Eukaryota</taxon>
        <taxon>Fungi</taxon>
        <taxon>Dikarya</taxon>
        <taxon>Basidiomycota</taxon>
        <taxon>Agaricomycotina</taxon>
        <taxon>Agaricomycetes</taxon>
        <taxon>Agaricomycetidae</taxon>
        <taxon>Agaricales</taxon>
        <taxon>Pleurotineae</taxon>
        <taxon>Pterulaceae</taxon>
        <taxon>Pterulicium</taxon>
    </lineage>
</organism>
<dbReference type="PANTHER" id="PTHR18444">
    <property type="entry name" value="UPF0538 FAMILY MEMBER"/>
    <property type="match status" value="1"/>
</dbReference>
<dbReference type="Proteomes" id="UP000305067">
    <property type="component" value="Unassembled WGS sequence"/>
</dbReference>
<sequence length="140" mass="16186">MPADFSEVHTNVARPATSVILTVRVIKSFEYRVHRNLVLKDIDLTTATVADLKKLVLDTIRTQAGWKPYRTAVLDIMKLYTQAHGSKTTNLIMNFDHDEWILAEEDRPLVELGFENETEVSFFSREAYDAFKLDPKINWE</sequence>
<accession>A0A5C3QBC3</accession>
<dbReference type="PANTHER" id="PTHR18444:SF9">
    <property type="entry name" value="UPF0538 PROTEIN C2ORF76"/>
    <property type="match status" value="1"/>
</dbReference>
<reference evidence="2 3" key="1">
    <citation type="journal article" date="2019" name="Nat. Ecol. Evol.">
        <title>Megaphylogeny resolves global patterns of mushroom evolution.</title>
        <authorList>
            <person name="Varga T."/>
            <person name="Krizsan K."/>
            <person name="Foldi C."/>
            <person name="Dima B."/>
            <person name="Sanchez-Garcia M."/>
            <person name="Sanchez-Ramirez S."/>
            <person name="Szollosi G.J."/>
            <person name="Szarkandi J.G."/>
            <person name="Papp V."/>
            <person name="Albert L."/>
            <person name="Andreopoulos W."/>
            <person name="Angelini C."/>
            <person name="Antonin V."/>
            <person name="Barry K.W."/>
            <person name="Bougher N.L."/>
            <person name="Buchanan P."/>
            <person name="Buyck B."/>
            <person name="Bense V."/>
            <person name="Catcheside P."/>
            <person name="Chovatia M."/>
            <person name="Cooper J."/>
            <person name="Damon W."/>
            <person name="Desjardin D."/>
            <person name="Finy P."/>
            <person name="Geml J."/>
            <person name="Haridas S."/>
            <person name="Hughes K."/>
            <person name="Justo A."/>
            <person name="Karasinski D."/>
            <person name="Kautmanova I."/>
            <person name="Kiss B."/>
            <person name="Kocsube S."/>
            <person name="Kotiranta H."/>
            <person name="LaButti K.M."/>
            <person name="Lechner B.E."/>
            <person name="Liimatainen K."/>
            <person name="Lipzen A."/>
            <person name="Lukacs Z."/>
            <person name="Mihaltcheva S."/>
            <person name="Morgado L.N."/>
            <person name="Niskanen T."/>
            <person name="Noordeloos M.E."/>
            <person name="Ohm R.A."/>
            <person name="Ortiz-Santana B."/>
            <person name="Ovrebo C."/>
            <person name="Racz N."/>
            <person name="Riley R."/>
            <person name="Savchenko A."/>
            <person name="Shiryaev A."/>
            <person name="Soop K."/>
            <person name="Spirin V."/>
            <person name="Szebenyi C."/>
            <person name="Tomsovsky M."/>
            <person name="Tulloss R.E."/>
            <person name="Uehling J."/>
            <person name="Grigoriev I.V."/>
            <person name="Vagvolgyi C."/>
            <person name="Papp T."/>
            <person name="Martin F.M."/>
            <person name="Miettinen O."/>
            <person name="Hibbett D.S."/>
            <person name="Nagy L.G."/>
        </authorList>
    </citation>
    <scope>NUCLEOTIDE SEQUENCE [LARGE SCALE GENOMIC DNA]</scope>
    <source>
        <strain evidence="2 3">CBS 309.79</strain>
    </source>
</reference>
<dbReference type="InterPro" id="IPR018794">
    <property type="entry name" value="UPF0538"/>
</dbReference>
<protein>
    <submittedName>
        <fullName evidence="2">Cytoplasmic protein</fullName>
    </submittedName>
</protein>
<evidence type="ECO:0000313" key="3">
    <source>
        <dbReference type="Proteomes" id="UP000305067"/>
    </source>
</evidence>
<dbReference type="OrthoDB" id="937at2759"/>
<dbReference type="Pfam" id="PF10209">
    <property type="entry name" value="DUF2340"/>
    <property type="match status" value="1"/>
</dbReference>
<dbReference type="EMBL" id="ML178836">
    <property type="protein sequence ID" value="TFK99041.1"/>
    <property type="molecule type" value="Genomic_DNA"/>
</dbReference>